<gene>
    <name evidence="1" type="ORF">Vretifemale_15681</name>
</gene>
<keyword evidence="2" id="KW-1185">Reference proteome</keyword>
<comment type="caution">
    <text evidence="1">The sequence shown here is derived from an EMBL/GenBank/DDBJ whole genome shotgun (WGS) entry which is preliminary data.</text>
</comment>
<feature type="non-terminal residue" evidence="1">
    <location>
        <position position="1"/>
    </location>
</feature>
<evidence type="ECO:0000313" key="1">
    <source>
        <dbReference type="EMBL" id="GIL87677.1"/>
    </source>
</evidence>
<dbReference type="Proteomes" id="UP000747110">
    <property type="component" value="Unassembled WGS sequence"/>
</dbReference>
<sequence length="283" mass="30168">KEWLDAVAALSRAANVECSLLVLRATKLPWSTQSSPSLNVQQQVASSKRKSSQLPLLWLQDLRASSLLANCSSSSDVRSTDEQKDISRLIRRLMPARLGPTPAASPPVSATSMIEGYEDDQNLLPALLSTMQACRYTTTPSLPDEEEGAMALAVPATHMRLISFDGLILVPAKGGSSSRSSGGNLTQIQSTSTNGTAAVPYLTSIDDGSTFRGKDIEALVIAPNTLFDLSMQLYDGLGQPVTVDTPTFSVSLRILPKPVDITSVSVSDDKFALLRTEGLSDTA</sequence>
<reference evidence="1" key="1">
    <citation type="journal article" date="2021" name="Proc. Natl. Acad. Sci. U.S.A.">
        <title>Three genomes in the algal genus Volvox reveal the fate of a haploid sex-determining region after a transition to homothallism.</title>
        <authorList>
            <person name="Yamamoto K."/>
            <person name="Hamaji T."/>
            <person name="Kawai-Toyooka H."/>
            <person name="Matsuzaki R."/>
            <person name="Takahashi F."/>
            <person name="Nishimura Y."/>
            <person name="Kawachi M."/>
            <person name="Noguchi H."/>
            <person name="Minakuchi Y."/>
            <person name="Umen J.G."/>
            <person name="Toyoda A."/>
            <person name="Nozaki H."/>
        </authorList>
    </citation>
    <scope>NUCLEOTIDE SEQUENCE</scope>
    <source>
        <strain evidence="1">NIES-3786</strain>
    </source>
</reference>
<accession>A0A8J4CVK7</accession>
<dbReference type="AlphaFoldDB" id="A0A8J4CVK7"/>
<organism evidence="1 2">
    <name type="scientific">Volvox reticuliferus</name>
    <dbReference type="NCBI Taxonomy" id="1737510"/>
    <lineage>
        <taxon>Eukaryota</taxon>
        <taxon>Viridiplantae</taxon>
        <taxon>Chlorophyta</taxon>
        <taxon>core chlorophytes</taxon>
        <taxon>Chlorophyceae</taxon>
        <taxon>CS clade</taxon>
        <taxon>Chlamydomonadales</taxon>
        <taxon>Volvocaceae</taxon>
        <taxon>Volvox</taxon>
    </lineage>
</organism>
<feature type="non-terminal residue" evidence="1">
    <location>
        <position position="283"/>
    </location>
</feature>
<dbReference type="EMBL" id="BNCP01000040">
    <property type="protein sequence ID" value="GIL87677.1"/>
    <property type="molecule type" value="Genomic_DNA"/>
</dbReference>
<evidence type="ECO:0000313" key="2">
    <source>
        <dbReference type="Proteomes" id="UP000747110"/>
    </source>
</evidence>
<proteinExistence type="predicted"/>
<name>A0A8J4CVK7_9CHLO</name>
<protein>
    <submittedName>
        <fullName evidence="1">Uncharacterized protein</fullName>
    </submittedName>
</protein>